<dbReference type="AlphaFoldDB" id="A0A941IWG8"/>
<feature type="region of interest" description="Disordered" evidence="1">
    <location>
        <begin position="142"/>
        <end position="171"/>
    </location>
</feature>
<evidence type="ECO:0000256" key="2">
    <source>
        <dbReference type="SAM" id="Phobius"/>
    </source>
</evidence>
<protein>
    <submittedName>
        <fullName evidence="3">Uncharacterized protein</fullName>
    </submittedName>
</protein>
<name>A0A941IWG8_9ACTN</name>
<sequence>MATTVAQPGWSPPAVVPGRSARPVRPTPTRVRLIAATLTVALFALFALMAVTAAAFLQARARAQTVTSRAATAATAGDLYFALADLDAEAARLVLLGDGDFQSAGDGTFAGNQLSALSAYNARTAQVDADLQALAAAGGVSISTTSGTSATTSTGTGTGSTGTTTGGTGASAGSAGADTSVLAADVTQYRSVADAAIGLDEFPGVFAGSPTPTAIGFYGRAETLMHDVVLPAAEDLRQSTAAASTSAASDAHVWAMAGLIGTLALGIVTVGALVIAQRAFTRWYRRLLNPALLAATAITVALVGGAMVALSSASQDAQASGQRLTAYLQVVKIRADSYDADGAAVRSVLMPFLDWNTVTRQAAAVALELKAPSGVPGDSTQLWTDGPEADYALIHTDVENGDVASALSVETGTARHEDAFDFFDYDQGLEAISGDRLASFRQASDSLSNDLGPWLWLPWAMAGAALVLVGLGVRPRLAEYR</sequence>
<keyword evidence="2" id="KW-0812">Transmembrane</keyword>
<gene>
    <name evidence="3" type="ORF">KDL01_39265</name>
</gene>
<evidence type="ECO:0000256" key="1">
    <source>
        <dbReference type="SAM" id="MobiDB-lite"/>
    </source>
</evidence>
<organism evidence="3 4">
    <name type="scientific">Actinospica durhamensis</name>
    <dbReference type="NCBI Taxonomy" id="1508375"/>
    <lineage>
        <taxon>Bacteria</taxon>
        <taxon>Bacillati</taxon>
        <taxon>Actinomycetota</taxon>
        <taxon>Actinomycetes</taxon>
        <taxon>Catenulisporales</taxon>
        <taxon>Actinospicaceae</taxon>
        <taxon>Actinospica</taxon>
    </lineage>
</organism>
<feature type="compositionally biased region" description="Low complexity" evidence="1">
    <location>
        <begin position="142"/>
        <end position="155"/>
    </location>
</feature>
<keyword evidence="2" id="KW-1133">Transmembrane helix</keyword>
<proteinExistence type="predicted"/>
<keyword evidence="2" id="KW-0472">Membrane</keyword>
<keyword evidence="4" id="KW-1185">Reference proteome</keyword>
<evidence type="ECO:0000313" key="4">
    <source>
        <dbReference type="Proteomes" id="UP000675781"/>
    </source>
</evidence>
<dbReference type="Proteomes" id="UP000675781">
    <property type="component" value="Unassembled WGS sequence"/>
</dbReference>
<feature type="transmembrane region" description="Helical" evidence="2">
    <location>
        <begin position="33"/>
        <end position="57"/>
    </location>
</feature>
<feature type="transmembrane region" description="Helical" evidence="2">
    <location>
        <begin position="287"/>
        <end position="310"/>
    </location>
</feature>
<feature type="transmembrane region" description="Helical" evidence="2">
    <location>
        <begin position="253"/>
        <end position="275"/>
    </location>
</feature>
<feature type="transmembrane region" description="Helical" evidence="2">
    <location>
        <begin position="454"/>
        <end position="473"/>
    </location>
</feature>
<dbReference type="RefSeq" id="WP_212533803.1">
    <property type="nucleotide sequence ID" value="NZ_JAGSOG010000433.1"/>
</dbReference>
<feature type="region of interest" description="Disordered" evidence="1">
    <location>
        <begin position="1"/>
        <end position="24"/>
    </location>
</feature>
<evidence type="ECO:0000313" key="3">
    <source>
        <dbReference type="EMBL" id="MBR7839366.1"/>
    </source>
</evidence>
<dbReference type="EMBL" id="JAGSOG010000433">
    <property type="protein sequence ID" value="MBR7839366.1"/>
    <property type="molecule type" value="Genomic_DNA"/>
</dbReference>
<accession>A0A941IWG8</accession>
<feature type="compositionally biased region" description="Gly residues" evidence="1">
    <location>
        <begin position="156"/>
        <end position="170"/>
    </location>
</feature>
<reference evidence="3" key="1">
    <citation type="submission" date="2021-04" db="EMBL/GenBank/DDBJ databases">
        <title>Genome based classification of Actinospica acidithermotolerans sp. nov., an actinobacterium isolated from an Indonesian hot spring.</title>
        <authorList>
            <person name="Kusuma A.B."/>
            <person name="Putra K.E."/>
            <person name="Nafisah S."/>
            <person name="Loh J."/>
            <person name="Nouioui I."/>
            <person name="Goodfellow M."/>
        </authorList>
    </citation>
    <scope>NUCLEOTIDE SEQUENCE</scope>
    <source>
        <strain evidence="3">CSCA 57</strain>
    </source>
</reference>
<comment type="caution">
    <text evidence="3">The sequence shown here is derived from an EMBL/GenBank/DDBJ whole genome shotgun (WGS) entry which is preliminary data.</text>
</comment>